<name>A0A4Q9DR80_9BACL</name>
<keyword evidence="1" id="KW-1133">Transmembrane helix</keyword>
<dbReference type="OrthoDB" id="9766228at2"/>
<evidence type="ECO:0000313" key="2">
    <source>
        <dbReference type="EMBL" id="TBL79124.1"/>
    </source>
</evidence>
<dbReference type="EMBL" id="SIRE01000008">
    <property type="protein sequence ID" value="TBL79124.1"/>
    <property type="molecule type" value="Genomic_DNA"/>
</dbReference>
<keyword evidence="1" id="KW-0812">Transmembrane</keyword>
<keyword evidence="1" id="KW-0472">Membrane</keyword>
<comment type="caution">
    <text evidence="2">The sequence shown here is derived from an EMBL/GenBank/DDBJ whole genome shotgun (WGS) entry which is preliminary data.</text>
</comment>
<sequence length="257" mass="27792">MKTLKIVTTPAKDWTAEMANKVKNYLQNGGKAVFALNFTTSGFPNLMSVLGAYGVSVDNKVIIEPNTNNALPNQPTVLLPNMEATEITKNMADKQYKVLLPVATDIKQNDIKRTSLKINPLLTSSTKAYAKNSSAQSIEKANGDMSGPFNLAVMITDYTNTQAYVETKLIVMGTDTLISPESNSVSGGTNYNFIVNSINWTQGKESGSYIPPKAPNVAAQLQLSGGQAVLITLITVIVIPFMLLTSGIVVWARRRNS</sequence>
<dbReference type="Proteomes" id="UP000293142">
    <property type="component" value="Unassembled WGS sequence"/>
</dbReference>
<evidence type="ECO:0000313" key="3">
    <source>
        <dbReference type="Proteomes" id="UP000293142"/>
    </source>
</evidence>
<gene>
    <name evidence="2" type="ORF">EYB31_12975</name>
</gene>
<protein>
    <submittedName>
        <fullName evidence="2">Uncharacterized protein</fullName>
    </submittedName>
</protein>
<dbReference type="RefSeq" id="WP_131013760.1">
    <property type="nucleotide sequence ID" value="NZ_SIRE01000008.1"/>
</dbReference>
<organism evidence="2 3">
    <name type="scientific">Paenibacillus thalictri</name>
    <dbReference type="NCBI Taxonomy" id="2527873"/>
    <lineage>
        <taxon>Bacteria</taxon>
        <taxon>Bacillati</taxon>
        <taxon>Bacillota</taxon>
        <taxon>Bacilli</taxon>
        <taxon>Bacillales</taxon>
        <taxon>Paenibacillaceae</taxon>
        <taxon>Paenibacillus</taxon>
    </lineage>
</organism>
<proteinExistence type="predicted"/>
<reference evidence="2 3" key="1">
    <citation type="submission" date="2019-02" db="EMBL/GenBank/DDBJ databases">
        <title>Paenibacillus sp. nov., isolated from surface-sterilized tissue of Thalictrum simplex L.</title>
        <authorList>
            <person name="Tuo L."/>
        </authorList>
    </citation>
    <scope>NUCLEOTIDE SEQUENCE [LARGE SCALE GENOMIC DNA]</scope>
    <source>
        <strain evidence="2 3">N2SHLJ1</strain>
    </source>
</reference>
<evidence type="ECO:0000256" key="1">
    <source>
        <dbReference type="SAM" id="Phobius"/>
    </source>
</evidence>
<keyword evidence="3" id="KW-1185">Reference proteome</keyword>
<feature type="transmembrane region" description="Helical" evidence="1">
    <location>
        <begin position="228"/>
        <end position="252"/>
    </location>
</feature>
<dbReference type="AlphaFoldDB" id="A0A4Q9DR80"/>
<accession>A0A4Q9DR80</accession>